<protein>
    <submittedName>
        <fullName evidence="1">Uncharacterized protein</fullName>
    </submittedName>
</protein>
<evidence type="ECO:0000313" key="1">
    <source>
        <dbReference type="EMBL" id="SBQ76432.1"/>
    </source>
</evidence>
<organism evidence="1">
    <name type="scientific">Nothobranchius korthausae</name>
    <dbReference type="NCBI Taxonomy" id="1143690"/>
    <lineage>
        <taxon>Eukaryota</taxon>
        <taxon>Metazoa</taxon>
        <taxon>Chordata</taxon>
        <taxon>Craniata</taxon>
        <taxon>Vertebrata</taxon>
        <taxon>Euteleostomi</taxon>
        <taxon>Actinopterygii</taxon>
        <taxon>Neopterygii</taxon>
        <taxon>Teleostei</taxon>
        <taxon>Neoteleostei</taxon>
        <taxon>Acanthomorphata</taxon>
        <taxon>Ovalentaria</taxon>
        <taxon>Atherinomorphae</taxon>
        <taxon>Cyprinodontiformes</taxon>
        <taxon>Nothobranchiidae</taxon>
        <taxon>Nothobranchius</taxon>
    </lineage>
</organism>
<sequence>GTGILHPCPRDSFPVLLDQLKESCFSYTLKGSSDFPPFLGAIGQNLRLWSNQELHYPVGGFQCSCLQ</sequence>
<name>A0A1A8GZH9_9TELE</name>
<accession>A0A1A8GZH9</accession>
<proteinExistence type="predicted"/>
<dbReference type="AlphaFoldDB" id="A0A1A8GZH9"/>
<feature type="non-terminal residue" evidence="1">
    <location>
        <position position="1"/>
    </location>
</feature>
<dbReference type="EMBL" id="HAEC01008294">
    <property type="protein sequence ID" value="SBQ76432.1"/>
    <property type="molecule type" value="Transcribed_RNA"/>
</dbReference>
<reference evidence="1" key="1">
    <citation type="submission" date="2016-05" db="EMBL/GenBank/DDBJ databases">
        <authorList>
            <person name="Lavstsen T."/>
            <person name="Jespersen J.S."/>
        </authorList>
    </citation>
    <scope>NUCLEOTIDE SEQUENCE</scope>
    <source>
        <tissue evidence="1">Brain</tissue>
    </source>
</reference>
<reference evidence="1" key="2">
    <citation type="submission" date="2016-06" db="EMBL/GenBank/DDBJ databases">
        <title>The genome of a short-lived fish provides insights into sex chromosome evolution and the genetic control of aging.</title>
        <authorList>
            <person name="Reichwald K."/>
            <person name="Felder M."/>
            <person name="Petzold A."/>
            <person name="Koch P."/>
            <person name="Groth M."/>
            <person name="Platzer M."/>
        </authorList>
    </citation>
    <scope>NUCLEOTIDE SEQUENCE</scope>
    <source>
        <tissue evidence="1">Brain</tissue>
    </source>
</reference>
<gene>
    <name evidence="1" type="primary">Nfu_g_1_023766</name>
</gene>
<feature type="non-terminal residue" evidence="1">
    <location>
        <position position="67"/>
    </location>
</feature>